<feature type="compositionally biased region" description="Polar residues" evidence="1">
    <location>
        <begin position="28"/>
        <end position="47"/>
    </location>
</feature>
<feature type="region of interest" description="Disordered" evidence="1">
    <location>
        <begin position="28"/>
        <end position="89"/>
    </location>
</feature>
<feature type="compositionally biased region" description="Basic residues" evidence="1">
    <location>
        <begin position="66"/>
        <end position="76"/>
    </location>
</feature>
<dbReference type="Proteomes" id="UP001175000">
    <property type="component" value="Unassembled WGS sequence"/>
</dbReference>
<reference evidence="2" key="1">
    <citation type="submission" date="2023-06" db="EMBL/GenBank/DDBJ databases">
        <title>Genome-scale phylogeny and comparative genomics of the fungal order Sordariales.</title>
        <authorList>
            <consortium name="Lawrence Berkeley National Laboratory"/>
            <person name="Hensen N."/>
            <person name="Bonometti L."/>
            <person name="Westerberg I."/>
            <person name="Brannstrom I.O."/>
            <person name="Guillou S."/>
            <person name="Cros-Aarteil S."/>
            <person name="Calhoun S."/>
            <person name="Haridas S."/>
            <person name="Kuo A."/>
            <person name="Mondo S."/>
            <person name="Pangilinan J."/>
            <person name="Riley R."/>
            <person name="Labutti K."/>
            <person name="Andreopoulos B."/>
            <person name="Lipzen A."/>
            <person name="Chen C."/>
            <person name="Yanf M."/>
            <person name="Daum C."/>
            <person name="Ng V."/>
            <person name="Clum A."/>
            <person name="Steindorff A."/>
            <person name="Ohm R."/>
            <person name="Martin F."/>
            <person name="Silar P."/>
            <person name="Natvig D."/>
            <person name="Lalanne C."/>
            <person name="Gautier V."/>
            <person name="Ament-Velasquez S.L."/>
            <person name="Kruys A."/>
            <person name="Hutchinson M.I."/>
            <person name="Powell A.J."/>
            <person name="Barry K."/>
            <person name="Miller A.N."/>
            <person name="Grigoriev I.V."/>
            <person name="Debuchy R."/>
            <person name="Gladieux P."/>
            <person name="Thoren M.H."/>
            <person name="Johannesson H."/>
        </authorList>
    </citation>
    <scope>NUCLEOTIDE SEQUENCE</scope>
    <source>
        <strain evidence="2">CBS 606.72</strain>
    </source>
</reference>
<gene>
    <name evidence="2" type="ORF">B0T14DRAFT_232329</name>
</gene>
<protein>
    <submittedName>
        <fullName evidence="2">Uncharacterized protein</fullName>
    </submittedName>
</protein>
<evidence type="ECO:0000313" key="2">
    <source>
        <dbReference type="EMBL" id="KAK0620450.1"/>
    </source>
</evidence>
<accession>A0AA40C0I8</accession>
<name>A0AA40C0I8_9PEZI</name>
<dbReference type="AlphaFoldDB" id="A0AA40C0I8"/>
<proteinExistence type="predicted"/>
<dbReference type="EMBL" id="JAULSU010000004">
    <property type="protein sequence ID" value="KAK0620450.1"/>
    <property type="molecule type" value="Genomic_DNA"/>
</dbReference>
<organism evidence="2 3">
    <name type="scientific">Immersiella caudata</name>
    <dbReference type="NCBI Taxonomy" id="314043"/>
    <lineage>
        <taxon>Eukaryota</taxon>
        <taxon>Fungi</taxon>
        <taxon>Dikarya</taxon>
        <taxon>Ascomycota</taxon>
        <taxon>Pezizomycotina</taxon>
        <taxon>Sordariomycetes</taxon>
        <taxon>Sordariomycetidae</taxon>
        <taxon>Sordariales</taxon>
        <taxon>Lasiosphaeriaceae</taxon>
        <taxon>Immersiella</taxon>
    </lineage>
</organism>
<sequence length="221" mass="25474">MILAPVDWRDAWSLRSNGRCIAGYPTTIVPSQQNHQPPTSSNLIMKSTTERKKKKKKGVLDTQPWRARRKKRRKWRGSPDNAVTYPSRKGRPLRGCDSPLLYHRVRMAESSDDKPLFPFFRSQRAPENSNSPFRGFLPRCASEHTHGSESRTDSFPCVHRFDGALDPNPQAWRPRWKIEGVLTQRAAHEPRFCVCWFARGLDAVLNFAGFCHTKPSRRSFT</sequence>
<evidence type="ECO:0000256" key="1">
    <source>
        <dbReference type="SAM" id="MobiDB-lite"/>
    </source>
</evidence>
<evidence type="ECO:0000313" key="3">
    <source>
        <dbReference type="Proteomes" id="UP001175000"/>
    </source>
</evidence>
<comment type="caution">
    <text evidence="2">The sequence shown here is derived from an EMBL/GenBank/DDBJ whole genome shotgun (WGS) entry which is preliminary data.</text>
</comment>
<keyword evidence="3" id="KW-1185">Reference proteome</keyword>